<dbReference type="EMBL" id="JBIHMK010000056">
    <property type="protein sequence ID" value="MFH0249689.1"/>
    <property type="molecule type" value="Genomic_DNA"/>
</dbReference>
<accession>A0ABW7HUW2</accession>
<feature type="region of interest" description="Disordered" evidence="1">
    <location>
        <begin position="93"/>
        <end position="120"/>
    </location>
</feature>
<keyword evidence="2" id="KW-0472">Membrane</keyword>
<comment type="caution">
    <text evidence="3">The sequence shown here is derived from an EMBL/GenBank/DDBJ whole genome shotgun (WGS) entry which is preliminary data.</text>
</comment>
<feature type="region of interest" description="Disordered" evidence="1">
    <location>
        <begin position="1"/>
        <end position="20"/>
    </location>
</feature>
<reference evidence="3 4" key="1">
    <citation type="submission" date="2024-10" db="EMBL/GenBank/DDBJ databases">
        <authorList>
            <person name="Cho J.-C."/>
        </authorList>
    </citation>
    <scope>NUCLEOTIDE SEQUENCE [LARGE SCALE GENOMIC DNA]</scope>
    <source>
        <strain evidence="3 4">KCTC29696</strain>
    </source>
</reference>
<feature type="region of interest" description="Disordered" evidence="1">
    <location>
        <begin position="321"/>
        <end position="365"/>
    </location>
</feature>
<dbReference type="Proteomes" id="UP001607069">
    <property type="component" value="Unassembled WGS sequence"/>
</dbReference>
<feature type="transmembrane region" description="Helical" evidence="2">
    <location>
        <begin position="64"/>
        <end position="85"/>
    </location>
</feature>
<sequence length="365" mass="39218">MTGPGEPPPRGFSGGGDDEYRSTVFDESFVRAARLQEFSARERLADREHPVRPLPPRPLRGGPWRGLVLAVLIVFAFGAVVYAGIRTQQQQSVSRPGPRVMSSTVVPLSPGGEDRVPGGRPARLLERSPAAEFYTGAAGVTLPPVRSTAHFADSQVLAALAVAKEYVVESSLNPEVLSGETARPVRILIDPDQHAQFDRSIERPAADGHHAATGWLVRFAPGHTEFTGEGVRVRGTMEVRETEADALEIVTDHVFVYAVRPAGASDERADGARPDGEAASLFTVRRELRLRFDREDLRDQHLTVERSEVRAGPMSCAAPAHDALRPLTAGQSAGADHPAGTDPYVRDGGDSPVCGTLDPSSLPRP</sequence>
<feature type="compositionally biased region" description="Pro residues" evidence="1">
    <location>
        <begin position="1"/>
        <end position="10"/>
    </location>
</feature>
<evidence type="ECO:0000256" key="1">
    <source>
        <dbReference type="SAM" id="MobiDB-lite"/>
    </source>
</evidence>
<name>A0ABW7HUW2_9ACTN</name>
<proteinExistence type="predicted"/>
<evidence type="ECO:0000313" key="3">
    <source>
        <dbReference type="EMBL" id="MFH0249689.1"/>
    </source>
</evidence>
<dbReference type="RefSeq" id="WP_279948622.1">
    <property type="nucleotide sequence ID" value="NZ_BAABEN010000034.1"/>
</dbReference>
<keyword evidence="2" id="KW-0812">Transmembrane</keyword>
<evidence type="ECO:0000256" key="2">
    <source>
        <dbReference type="SAM" id="Phobius"/>
    </source>
</evidence>
<organism evidence="3 4">
    <name type="scientific">Streptomyces chitinivorans</name>
    <dbReference type="NCBI Taxonomy" id="1257027"/>
    <lineage>
        <taxon>Bacteria</taxon>
        <taxon>Bacillati</taxon>
        <taxon>Actinomycetota</taxon>
        <taxon>Actinomycetes</taxon>
        <taxon>Kitasatosporales</taxon>
        <taxon>Streptomycetaceae</taxon>
        <taxon>Streptomyces</taxon>
    </lineage>
</organism>
<gene>
    <name evidence="3" type="ORF">ACG5V6_15865</name>
</gene>
<keyword evidence="4" id="KW-1185">Reference proteome</keyword>
<keyword evidence="2" id="KW-1133">Transmembrane helix</keyword>
<protein>
    <submittedName>
        <fullName evidence="3">Uncharacterized protein</fullName>
    </submittedName>
</protein>
<evidence type="ECO:0000313" key="4">
    <source>
        <dbReference type="Proteomes" id="UP001607069"/>
    </source>
</evidence>